<dbReference type="Gene3D" id="1.10.260.40">
    <property type="entry name" value="lambda repressor-like DNA-binding domains"/>
    <property type="match status" value="1"/>
</dbReference>
<dbReference type="CDD" id="cd00093">
    <property type="entry name" value="HTH_XRE"/>
    <property type="match status" value="1"/>
</dbReference>
<accession>A0A7K2J0C6</accession>
<name>A0A7K2J0C6_9ACTN</name>
<dbReference type="GO" id="GO:0003677">
    <property type="term" value="F:DNA binding"/>
    <property type="evidence" value="ECO:0007669"/>
    <property type="project" value="InterPro"/>
</dbReference>
<evidence type="ECO:0000259" key="2">
    <source>
        <dbReference type="PROSITE" id="PS50943"/>
    </source>
</evidence>
<dbReference type="AlphaFoldDB" id="A0A7K2J0C6"/>
<feature type="compositionally biased region" description="Polar residues" evidence="1">
    <location>
        <begin position="279"/>
        <end position="289"/>
    </location>
</feature>
<dbReference type="Pfam" id="PF19054">
    <property type="entry name" value="DUF5753"/>
    <property type="match status" value="1"/>
</dbReference>
<sequence>MNLEPHASPPKPELVQLGHVIKRVRTRSGAKQKDLASALNVVPSTLSSWESGTRAMSEETARKIDQQLDSPGVVHRAWRGAHEEAAVPSWYPEVEQLEQMITELREYQSQVIPGLIQTEAYARAANRDTSPGVSDGELEKMVKARMRRQLILEDTPPLIYMVLEATAVTRVIGNRRILAGQLERVLRLMEKRVVRLQVVPPNPGTHPGASGPFRVYSFADKPMVASAEYQQGEILMDDSRKVQSCLAVFSAVQAEALSPGQSAEYIRKIKEELDEHTAQTHVAQEQLQHGQRELRRGG</sequence>
<dbReference type="InterPro" id="IPR010982">
    <property type="entry name" value="Lambda_DNA-bd_dom_sf"/>
</dbReference>
<proteinExistence type="predicted"/>
<dbReference type="InterPro" id="IPR043917">
    <property type="entry name" value="DUF5753"/>
</dbReference>
<comment type="caution">
    <text evidence="3">The sequence shown here is derived from an EMBL/GenBank/DDBJ whole genome shotgun (WGS) entry which is preliminary data.</text>
</comment>
<reference evidence="3 4" key="1">
    <citation type="journal article" date="2019" name="Nat. Commun.">
        <title>The antimicrobial potential of Streptomyces from insect microbiomes.</title>
        <authorList>
            <person name="Chevrette M.G."/>
            <person name="Carlson C.M."/>
            <person name="Ortega H.E."/>
            <person name="Thomas C."/>
            <person name="Ananiev G.E."/>
            <person name="Barns K.J."/>
            <person name="Book A.J."/>
            <person name="Cagnazzo J."/>
            <person name="Carlos C."/>
            <person name="Flanigan W."/>
            <person name="Grubbs K.J."/>
            <person name="Horn H.A."/>
            <person name="Hoffmann F.M."/>
            <person name="Klassen J.L."/>
            <person name="Knack J.J."/>
            <person name="Lewin G.R."/>
            <person name="McDonald B.R."/>
            <person name="Muller L."/>
            <person name="Melo W.G.P."/>
            <person name="Pinto-Tomas A.A."/>
            <person name="Schmitz A."/>
            <person name="Wendt-Pienkowski E."/>
            <person name="Wildman S."/>
            <person name="Zhao M."/>
            <person name="Zhang F."/>
            <person name="Bugni T.S."/>
            <person name="Andes D.R."/>
            <person name="Pupo M.T."/>
            <person name="Currie C.R."/>
        </authorList>
    </citation>
    <scope>NUCLEOTIDE SEQUENCE [LARGE SCALE GENOMIC DNA]</scope>
    <source>
        <strain evidence="3 4">SID5840</strain>
    </source>
</reference>
<dbReference type="PROSITE" id="PS50943">
    <property type="entry name" value="HTH_CROC1"/>
    <property type="match status" value="1"/>
</dbReference>
<dbReference type="Pfam" id="PF13560">
    <property type="entry name" value="HTH_31"/>
    <property type="match status" value="1"/>
</dbReference>
<dbReference type="Proteomes" id="UP000467124">
    <property type="component" value="Unassembled WGS sequence"/>
</dbReference>
<feature type="domain" description="HTH cro/C1-type" evidence="2">
    <location>
        <begin position="21"/>
        <end position="74"/>
    </location>
</feature>
<evidence type="ECO:0000313" key="3">
    <source>
        <dbReference type="EMBL" id="MYR35475.1"/>
    </source>
</evidence>
<evidence type="ECO:0000313" key="4">
    <source>
        <dbReference type="Proteomes" id="UP000467124"/>
    </source>
</evidence>
<dbReference type="SMART" id="SM00530">
    <property type="entry name" value="HTH_XRE"/>
    <property type="match status" value="1"/>
</dbReference>
<dbReference type="SUPFAM" id="SSF47413">
    <property type="entry name" value="lambda repressor-like DNA-binding domains"/>
    <property type="match status" value="1"/>
</dbReference>
<organism evidence="3 4">
    <name type="scientific">Nocardiopsis alba</name>
    <dbReference type="NCBI Taxonomy" id="53437"/>
    <lineage>
        <taxon>Bacteria</taxon>
        <taxon>Bacillati</taxon>
        <taxon>Actinomycetota</taxon>
        <taxon>Actinomycetes</taxon>
        <taxon>Streptosporangiales</taxon>
        <taxon>Nocardiopsidaceae</taxon>
        <taxon>Nocardiopsis</taxon>
    </lineage>
</organism>
<evidence type="ECO:0000256" key="1">
    <source>
        <dbReference type="SAM" id="MobiDB-lite"/>
    </source>
</evidence>
<dbReference type="EMBL" id="WWHY01000001">
    <property type="protein sequence ID" value="MYR35475.1"/>
    <property type="molecule type" value="Genomic_DNA"/>
</dbReference>
<gene>
    <name evidence="3" type="ORF">GTW20_25230</name>
</gene>
<dbReference type="InterPro" id="IPR001387">
    <property type="entry name" value="Cro/C1-type_HTH"/>
</dbReference>
<protein>
    <submittedName>
        <fullName evidence="3">Helix-turn-helix domain-containing protein</fullName>
    </submittedName>
</protein>
<feature type="region of interest" description="Disordered" evidence="1">
    <location>
        <begin position="277"/>
        <end position="298"/>
    </location>
</feature>